<dbReference type="Gene3D" id="2.60.120.10">
    <property type="entry name" value="Jelly Rolls"/>
    <property type="match status" value="1"/>
</dbReference>
<feature type="domain" description="Cyclic nucleotide-binding" evidence="5">
    <location>
        <begin position="10"/>
        <end position="119"/>
    </location>
</feature>
<protein>
    <submittedName>
        <fullName evidence="7">CRP/FNR family transcriptional regulator</fullName>
    </submittedName>
</protein>
<dbReference type="SUPFAM" id="SSF46785">
    <property type="entry name" value="Winged helix' DNA-binding domain"/>
    <property type="match status" value="1"/>
</dbReference>
<dbReference type="InterPro" id="IPR018335">
    <property type="entry name" value="Tscrpt_reg_HTH_Crp-type_CS"/>
</dbReference>
<evidence type="ECO:0000256" key="3">
    <source>
        <dbReference type="ARBA" id="ARBA00023159"/>
    </source>
</evidence>
<dbReference type="PANTHER" id="PTHR24567">
    <property type="entry name" value="CRP FAMILY TRANSCRIPTIONAL REGULATORY PROTEIN"/>
    <property type="match status" value="1"/>
</dbReference>
<keyword evidence="3" id="KW-0010">Activator</keyword>
<dbReference type="EMBL" id="JAGGKX010000009">
    <property type="protein sequence ID" value="MBP1969895.1"/>
    <property type="molecule type" value="Genomic_DNA"/>
</dbReference>
<dbReference type="InterPro" id="IPR036390">
    <property type="entry name" value="WH_DNA-bd_sf"/>
</dbReference>
<dbReference type="InterPro" id="IPR018490">
    <property type="entry name" value="cNMP-bd_dom_sf"/>
</dbReference>
<dbReference type="InterPro" id="IPR012318">
    <property type="entry name" value="HTH_CRP"/>
</dbReference>
<keyword evidence="1" id="KW-0805">Transcription regulation</keyword>
<dbReference type="CDD" id="cd00038">
    <property type="entry name" value="CAP_ED"/>
    <property type="match status" value="1"/>
</dbReference>
<dbReference type="InterPro" id="IPR036388">
    <property type="entry name" value="WH-like_DNA-bd_sf"/>
</dbReference>
<dbReference type="PROSITE" id="PS00042">
    <property type="entry name" value="HTH_CRP_1"/>
    <property type="match status" value="1"/>
</dbReference>
<organism evidence="7 8">
    <name type="scientific">Virgibacillus natechei</name>
    <dbReference type="NCBI Taxonomy" id="1216297"/>
    <lineage>
        <taxon>Bacteria</taxon>
        <taxon>Bacillati</taxon>
        <taxon>Bacillota</taxon>
        <taxon>Bacilli</taxon>
        <taxon>Bacillales</taxon>
        <taxon>Bacillaceae</taxon>
        <taxon>Virgibacillus</taxon>
    </lineage>
</organism>
<dbReference type="RefSeq" id="WP_209463064.1">
    <property type="nucleotide sequence ID" value="NZ_CP110224.1"/>
</dbReference>
<dbReference type="PANTHER" id="PTHR24567:SF74">
    <property type="entry name" value="HTH-TYPE TRANSCRIPTIONAL REGULATOR ARCR"/>
    <property type="match status" value="1"/>
</dbReference>
<keyword evidence="8" id="KW-1185">Reference proteome</keyword>
<dbReference type="SMART" id="SM00100">
    <property type="entry name" value="cNMP"/>
    <property type="match status" value="1"/>
</dbReference>
<feature type="domain" description="HTH crp-type" evidence="6">
    <location>
        <begin position="146"/>
        <end position="220"/>
    </location>
</feature>
<name>A0ABS4IG16_9BACI</name>
<dbReference type="Proteomes" id="UP001519345">
    <property type="component" value="Unassembled WGS sequence"/>
</dbReference>
<dbReference type="InterPro" id="IPR000595">
    <property type="entry name" value="cNMP-bd_dom"/>
</dbReference>
<reference evidence="7 8" key="1">
    <citation type="submission" date="2021-03" db="EMBL/GenBank/DDBJ databases">
        <title>Genomic Encyclopedia of Type Strains, Phase IV (KMG-IV): sequencing the most valuable type-strain genomes for metagenomic binning, comparative biology and taxonomic classification.</title>
        <authorList>
            <person name="Goeker M."/>
        </authorList>
    </citation>
    <scope>NUCLEOTIDE SEQUENCE [LARGE SCALE GENOMIC DNA]</scope>
    <source>
        <strain evidence="7 8">DSM 25609</strain>
    </source>
</reference>
<evidence type="ECO:0000259" key="6">
    <source>
        <dbReference type="PROSITE" id="PS51063"/>
    </source>
</evidence>
<dbReference type="InterPro" id="IPR050397">
    <property type="entry name" value="Env_Response_Regulators"/>
</dbReference>
<accession>A0ABS4IG16</accession>
<evidence type="ECO:0000256" key="4">
    <source>
        <dbReference type="ARBA" id="ARBA00023163"/>
    </source>
</evidence>
<keyword evidence="2" id="KW-0238">DNA-binding</keyword>
<dbReference type="Gene3D" id="1.10.10.10">
    <property type="entry name" value="Winged helix-like DNA-binding domain superfamily/Winged helix DNA-binding domain"/>
    <property type="match status" value="1"/>
</dbReference>
<evidence type="ECO:0000256" key="1">
    <source>
        <dbReference type="ARBA" id="ARBA00023015"/>
    </source>
</evidence>
<proteinExistence type="predicted"/>
<dbReference type="SUPFAM" id="SSF51206">
    <property type="entry name" value="cAMP-binding domain-like"/>
    <property type="match status" value="1"/>
</dbReference>
<dbReference type="Pfam" id="PF00027">
    <property type="entry name" value="cNMP_binding"/>
    <property type="match status" value="1"/>
</dbReference>
<evidence type="ECO:0000256" key="2">
    <source>
        <dbReference type="ARBA" id="ARBA00023125"/>
    </source>
</evidence>
<gene>
    <name evidence="7" type="ORF">J2Z83_002003</name>
</gene>
<evidence type="ECO:0000259" key="5">
    <source>
        <dbReference type="PROSITE" id="PS50042"/>
    </source>
</evidence>
<dbReference type="CDD" id="cd00092">
    <property type="entry name" value="HTH_CRP"/>
    <property type="match status" value="1"/>
</dbReference>
<keyword evidence="4" id="KW-0804">Transcription</keyword>
<comment type="caution">
    <text evidence="7">The sequence shown here is derived from an EMBL/GenBank/DDBJ whole genome shotgun (WGS) entry which is preliminary data.</text>
</comment>
<evidence type="ECO:0000313" key="7">
    <source>
        <dbReference type="EMBL" id="MBP1969895.1"/>
    </source>
</evidence>
<sequence>MQASLLTKNRHEELLSNELHALLDSIGTTKKIRKDTFLFQEGMEAHDIYLVKSGLVQIGKLGEDGKELTLRICKNDDVVGELTLFSDNPIYLLNAKVLKSGEVLAINKDKLEHELMQNSALTFEFMKWVSNQMRKFQYKIRDLLLNGKKGALYSTLIRLSNSYGIEQNNGVLIDMALTNQELAAFCAATRESANRMLVDLRKQDVISMNKSGKIFIKDMQFLRDEIGCEHCPIEICNID</sequence>
<dbReference type="SMART" id="SM00419">
    <property type="entry name" value="HTH_CRP"/>
    <property type="match status" value="1"/>
</dbReference>
<dbReference type="PROSITE" id="PS50042">
    <property type="entry name" value="CNMP_BINDING_3"/>
    <property type="match status" value="1"/>
</dbReference>
<evidence type="ECO:0000313" key="8">
    <source>
        <dbReference type="Proteomes" id="UP001519345"/>
    </source>
</evidence>
<dbReference type="Pfam" id="PF13545">
    <property type="entry name" value="HTH_Crp_2"/>
    <property type="match status" value="1"/>
</dbReference>
<dbReference type="InterPro" id="IPR014710">
    <property type="entry name" value="RmlC-like_jellyroll"/>
</dbReference>
<dbReference type="PROSITE" id="PS51063">
    <property type="entry name" value="HTH_CRP_2"/>
    <property type="match status" value="1"/>
</dbReference>